<evidence type="ECO:0000256" key="2">
    <source>
        <dbReference type="ARBA" id="ARBA00022964"/>
    </source>
</evidence>
<dbReference type="PANTHER" id="PTHR33711">
    <property type="entry name" value="DIOXYGENASE, PUTATIVE (AFU_ORTHOLOGUE AFUA_2G02910)-RELATED"/>
    <property type="match status" value="1"/>
</dbReference>
<dbReference type="Gene3D" id="2.60.130.10">
    <property type="entry name" value="Aromatic compound dioxygenase"/>
    <property type="match status" value="1"/>
</dbReference>
<organism evidence="5 6">
    <name type="scientific">Bradyrhizobium erythrophlei</name>
    <dbReference type="NCBI Taxonomy" id="1437360"/>
    <lineage>
        <taxon>Bacteria</taxon>
        <taxon>Pseudomonadati</taxon>
        <taxon>Pseudomonadota</taxon>
        <taxon>Alphaproteobacteria</taxon>
        <taxon>Hyphomicrobiales</taxon>
        <taxon>Nitrobacteraceae</taxon>
        <taxon>Bradyrhizobium</taxon>
    </lineage>
</organism>
<dbReference type="RefSeq" id="WP_079566155.1">
    <property type="nucleotide sequence ID" value="NZ_LT670818.1"/>
</dbReference>
<dbReference type="InterPro" id="IPR015889">
    <property type="entry name" value="Intradiol_dOase_core"/>
</dbReference>
<dbReference type="AlphaFoldDB" id="A0A1M5JQQ0"/>
<evidence type="ECO:0000259" key="4">
    <source>
        <dbReference type="PROSITE" id="PS00083"/>
    </source>
</evidence>
<keyword evidence="2 5" id="KW-0223">Dioxygenase</keyword>
<dbReference type="Proteomes" id="UP000190675">
    <property type="component" value="Chromosome I"/>
</dbReference>
<comment type="similarity">
    <text evidence="1">Belongs to the intradiol ring-cleavage dioxygenase family.</text>
</comment>
<dbReference type="InterPro" id="IPR050770">
    <property type="entry name" value="Intradiol_RC_Dioxygenase"/>
</dbReference>
<dbReference type="GO" id="GO:0016702">
    <property type="term" value="F:oxidoreductase activity, acting on single donors with incorporation of molecular oxygen, incorporation of two atoms of oxygen"/>
    <property type="evidence" value="ECO:0007669"/>
    <property type="project" value="InterPro"/>
</dbReference>
<feature type="domain" description="Intradiol ring-cleavage dioxygenases" evidence="4">
    <location>
        <begin position="79"/>
        <end position="107"/>
    </location>
</feature>
<dbReference type="Pfam" id="PF00775">
    <property type="entry name" value="Dioxygenase_C"/>
    <property type="match status" value="1"/>
</dbReference>
<proteinExistence type="inferred from homology"/>
<dbReference type="InterPro" id="IPR000627">
    <property type="entry name" value="Intradiol_dOase_C"/>
</dbReference>
<dbReference type="GO" id="GO:0008199">
    <property type="term" value="F:ferric iron binding"/>
    <property type="evidence" value="ECO:0007669"/>
    <property type="project" value="InterPro"/>
</dbReference>
<keyword evidence="3" id="KW-0560">Oxidoreductase</keyword>
<reference evidence="5 6" key="1">
    <citation type="submission" date="2016-11" db="EMBL/GenBank/DDBJ databases">
        <authorList>
            <person name="Jaros S."/>
            <person name="Januszkiewicz K."/>
            <person name="Wedrychowicz H."/>
        </authorList>
    </citation>
    <scope>NUCLEOTIDE SEQUENCE [LARGE SCALE GENOMIC DNA]</scope>
    <source>
        <strain evidence="5 6">GAS242</strain>
    </source>
</reference>
<dbReference type="PANTHER" id="PTHR33711:SF10">
    <property type="entry name" value="INTRADIOL RING-CLEAVAGE DIOXYGENASES DOMAIN-CONTAINING PROTEIN"/>
    <property type="match status" value="1"/>
</dbReference>
<dbReference type="PROSITE" id="PS00083">
    <property type="entry name" value="INTRADIOL_DIOXYGENAS"/>
    <property type="match status" value="1"/>
</dbReference>
<dbReference type="EMBL" id="LT670818">
    <property type="protein sequence ID" value="SHG42599.1"/>
    <property type="molecule type" value="Genomic_DNA"/>
</dbReference>
<name>A0A1M5JQQ0_9BRAD</name>
<evidence type="ECO:0000256" key="1">
    <source>
        <dbReference type="ARBA" id="ARBA00007825"/>
    </source>
</evidence>
<accession>A0A1M5JQQ0</accession>
<evidence type="ECO:0000256" key="3">
    <source>
        <dbReference type="ARBA" id="ARBA00023002"/>
    </source>
</evidence>
<evidence type="ECO:0000313" key="6">
    <source>
        <dbReference type="Proteomes" id="UP000190675"/>
    </source>
</evidence>
<sequence>MGSYSIGDLSRREILKMSIVLAGSSVAFSTNLTAAEVALRRTPAQILGPFYPLNKLTRNFDLTRVPGRTGHADGQVLNVMGRVLNLAGKPVRNAKVEVWQANAYGRYTHPNDTNPAPLDPNFVGSAVLATDPQGRYRFKTIKPAAYPAGPDLIRPAHIHFQVSGRHDRLVTQMYFENDPYNEKDPILNSAGRKELLITRLLDPSPEFDPDSKVVMFDIVLFKG</sequence>
<gene>
    <name evidence="5" type="ORF">SAMN05444169_2402</name>
</gene>
<protein>
    <submittedName>
        <fullName evidence="5">Protocatechuate 3,4-dioxygenase beta subunit</fullName>
    </submittedName>
</protein>
<evidence type="ECO:0000313" key="5">
    <source>
        <dbReference type="EMBL" id="SHG42599.1"/>
    </source>
</evidence>
<dbReference type="SUPFAM" id="SSF49482">
    <property type="entry name" value="Aromatic compound dioxygenase"/>
    <property type="match status" value="1"/>
</dbReference>